<reference evidence="1" key="1">
    <citation type="submission" date="2022-12" db="EMBL/GenBank/DDBJ databases">
        <authorList>
            <person name="Petersen C."/>
        </authorList>
    </citation>
    <scope>NUCLEOTIDE SEQUENCE</scope>
    <source>
        <strain evidence="1">IBT 29495</strain>
    </source>
</reference>
<comment type="caution">
    <text evidence="1">The sequence shown here is derived from an EMBL/GenBank/DDBJ whole genome shotgun (WGS) entry which is preliminary data.</text>
</comment>
<sequence length="122" mass="13669">MEVFGGTASAIAIYNQLDKCIRGLLRLYKTFQFAEQEIGQLIDEVSACLSLSEMFNDVTRPLTGRVINLAIEKKLDKTLESQATSAREQIRHIIKKLKPLMKGGISNSFDKFLAKNAFEENG</sequence>
<proteinExistence type="predicted"/>
<reference evidence="1" key="2">
    <citation type="journal article" date="2023" name="IMA Fungus">
        <title>Comparative genomic study of the Penicillium genus elucidates a diverse pangenome and 15 lateral gene transfer events.</title>
        <authorList>
            <person name="Petersen C."/>
            <person name="Sorensen T."/>
            <person name="Nielsen M.R."/>
            <person name="Sondergaard T.E."/>
            <person name="Sorensen J.L."/>
            <person name="Fitzpatrick D.A."/>
            <person name="Frisvad J.C."/>
            <person name="Nielsen K.L."/>
        </authorList>
    </citation>
    <scope>NUCLEOTIDE SEQUENCE</scope>
    <source>
        <strain evidence="1">IBT 29495</strain>
    </source>
</reference>
<evidence type="ECO:0000313" key="2">
    <source>
        <dbReference type="Proteomes" id="UP001149954"/>
    </source>
</evidence>
<name>A0A9W9XL84_9EURO</name>
<protein>
    <submittedName>
        <fullName evidence="1">Uncharacterized protein</fullName>
    </submittedName>
</protein>
<dbReference type="AlphaFoldDB" id="A0A9W9XL84"/>
<keyword evidence="2" id="KW-1185">Reference proteome</keyword>
<gene>
    <name evidence="1" type="ORF">N7463_010446</name>
</gene>
<dbReference type="EMBL" id="JAPWDS010000006">
    <property type="protein sequence ID" value="KAJ5494359.1"/>
    <property type="molecule type" value="Genomic_DNA"/>
</dbReference>
<dbReference type="Proteomes" id="UP001149954">
    <property type="component" value="Unassembled WGS sequence"/>
</dbReference>
<accession>A0A9W9XL84</accession>
<organism evidence="1 2">
    <name type="scientific">Penicillium fimorum</name>
    <dbReference type="NCBI Taxonomy" id="1882269"/>
    <lineage>
        <taxon>Eukaryota</taxon>
        <taxon>Fungi</taxon>
        <taxon>Dikarya</taxon>
        <taxon>Ascomycota</taxon>
        <taxon>Pezizomycotina</taxon>
        <taxon>Eurotiomycetes</taxon>
        <taxon>Eurotiomycetidae</taxon>
        <taxon>Eurotiales</taxon>
        <taxon>Aspergillaceae</taxon>
        <taxon>Penicillium</taxon>
    </lineage>
</organism>
<dbReference type="OrthoDB" id="4358066at2759"/>
<evidence type="ECO:0000313" key="1">
    <source>
        <dbReference type="EMBL" id="KAJ5494359.1"/>
    </source>
</evidence>